<dbReference type="OrthoDB" id="9849413at2"/>
<name>A0A1H8IJ92_9PROT</name>
<sequence length="107" mass="12039">MSRENIVHDVRHSFFGHNIEYQWGSDDPTKVMGCISPLPIPGDYVISKAGKVHEFIDVEPMRNPHDGFFATIKSTGIAVNEDKNPTYADIKGRIKSITQDQHSVETQ</sequence>
<gene>
    <name evidence="1" type="ORF">SAMN05216325_1336</name>
</gene>
<dbReference type="EMBL" id="FOCP01000033">
    <property type="protein sequence ID" value="SEN67967.1"/>
    <property type="molecule type" value="Genomic_DNA"/>
</dbReference>
<accession>A0A1H8IJ92</accession>
<proteinExistence type="predicted"/>
<dbReference type="AlphaFoldDB" id="A0A1H8IJ92"/>
<organism evidence="1 2">
    <name type="scientific">Nitrosomonas marina</name>
    <dbReference type="NCBI Taxonomy" id="917"/>
    <lineage>
        <taxon>Bacteria</taxon>
        <taxon>Pseudomonadati</taxon>
        <taxon>Pseudomonadota</taxon>
        <taxon>Betaproteobacteria</taxon>
        <taxon>Nitrosomonadales</taxon>
        <taxon>Nitrosomonadaceae</taxon>
        <taxon>Nitrosomonas</taxon>
    </lineage>
</organism>
<evidence type="ECO:0000313" key="2">
    <source>
        <dbReference type="Proteomes" id="UP000199459"/>
    </source>
</evidence>
<dbReference type="Proteomes" id="UP000199459">
    <property type="component" value="Unassembled WGS sequence"/>
</dbReference>
<reference evidence="1 2" key="1">
    <citation type="submission" date="2016-10" db="EMBL/GenBank/DDBJ databases">
        <authorList>
            <person name="de Groot N.N."/>
        </authorList>
    </citation>
    <scope>NUCLEOTIDE SEQUENCE [LARGE SCALE GENOMIC DNA]</scope>
    <source>
        <strain evidence="1 2">Nm22</strain>
    </source>
</reference>
<dbReference type="RefSeq" id="WP_090634608.1">
    <property type="nucleotide sequence ID" value="NZ_FOCP01000033.1"/>
</dbReference>
<evidence type="ECO:0000313" key="1">
    <source>
        <dbReference type="EMBL" id="SEN67967.1"/>
    </source>
</evidence>
<protein>
    <submittedName>
        <fullName evidence="1">Uncharacterized protein</fullName>
    </submittedName>
</protein>